<dbReference type="Gene3D" id="3.40.50.300">
    <property type="entry name" value="P-loop containing nucleotide triphosphate hydrolases"/>
    <property type="match status" value="1"/>
</dbReference>
<dbReference type="FunCoup" id="A0A140L2S4">
    <property type="interactions" value="50"/>
</dbReference>
<evidence type="ECO:0000256" key="2">
    <source>
        <dbReference type="ARBA" id="ARBA00022741"/>
    </source>
</evidence>
<sequence>MLKDEIAACCKALKLSRNLVENCDKIEAQSHEEYLLKLLRLELEHRDASRKDRLLKNAGSYTIKTFAGYIFDEIKLPQGLTPQDLKDCKFLEEKKNLILYGNVGTGKTHLATAIGVEACKKGFNVKFFRTAALVNRLVEARKGGELSGLLKQLSKPDLLICDEWGYVPLDREGAQLLFQVISDCYERRSVVITTNLEFSRWASIFYDEQMTAAMIDRLIHHSYLLIFDGQSYWMRQSLMRQLS</sequence>
<protein>
    <submittedName>
        <fullName evidence="5">Chromosomal replication initiator protein DnaA</fullName>
    </submittedName>
</protein>
<dbReference type="InParanoid" id="A0A140L2S4"/>
<dbReference type="STRING" id="520764.AN618_21710"/>
<keyword evidence="6" id="KW-1185">Reference proteome</keyword>
<dbReference type="OrthoDB" id="9776217at2"/>
<dbReference type="AlphaFoldDB" id="A0A140L2S4"/>
<organism evidence="5 6">
    <name type="scientific">Fervidicola ferrireducens</name>
    <dbReference type="NCBI Taxonomy" id="520764"/>
    <lineage>
        <taxon>Bacteria</taxon>
        <taxon>Bacillati</taxon>
        <taxon>Bacillota</taxon>
        <taxon>Clostridia</taxon>
        <taxon>Thermosediminibacterales</taxon>
        <taxon>Thermosediminibacteraceae</taxon>
        <taxon>Fervidicola</taxon>
    </lineage>
</organism>
<comment type="similarity">
    <text evidence="1">Belongs to the IS21/IS1162 putative ATP-binding protein family.</text>
</comment>
<dbReference type="CDD" id="cd00009">
    <property type="entry name" value="AAA"/>
    <property type="match status" value="1"/>
</dbReference>
<dbReference type="GO" id="GO:0006260">
    <property type="term" value="P:DNA replication"/>
    <property type="evidence" value="ECO:0007669"/>
    <property type="project" value="TreeGrafter"/>
</dbReference>
<dbReference type="SMART" id="SM00382">
    <property type="entry name" value="AAA"/>
    <property type="match status" value="1"/>
</dbReference>
<dbReference type="Pfam" id="PF01695">
    <property type="entry name" value="IstB_IS21"/>
    <property type="match status" value="1"/>
</dbReference>
<dbReference type="PIRSF" id="PIRSF003073">
    <property type="entry name" value="DNAC_TnpB_IstB"/>
    <property type="match status" value="1"/>
</dbReference>
<keyword evidence="2" id="KW-0547">Nucleotide-binding</keyword>
<evidence type="ECO:0000259" key="4">
    <source>
        <dbReference type="SMART" id="SM00382"/>
    </source>
</evidence>
<gene>
    <name evidence="5" type="primary">dnaA_4</name>
    <name evidence="5" type="ORF">AN618_21710</name>
</gene>
<dbReference type="GO" id="GO:0005524">
    <property type="term" value="F:ATP binding"/>
    <property type="evidence" value="ECO:0007669"/>
    <property type="project" value="UniProtKB-KW"/>
</dbReference>
<evidence type="ECO:0000313" key="6">
    <source>
        <dbReference type="Proteomes" id="UP000070427"/>
    </source>
</evidence>
<dbReference type="EMBL" id="LOED01000039">
    <property type="protein sequence ID" value="KXG74849.1"/>
    <property type="molecule type" value="Genomic_DNA"/>
</dbReference>
<dbReference type="SUPFAM" id="SSF52540">
    <property type="entry name" value="P-loop containing nucleoside triphosphate hydrolases"/>
    <property type="match status" value="1"/>
</dbReference>
<dbReference type="RefSeq" id="WP_066354951.1">
    <property type="nucleotide sequence ID" value="NZ_LOED01000039.1"/>
</dbReference>
<dbReference type="InterPro" id="IPR027417">
    <property type="entry name" value="P-loop_NTPase"/>
</dbReference>
<dbReference type="InterPro" id="IPR002611">
    <property type="entry name" value="IstB_ATP-bd"/>
</dbReference>
<dbReference type="NCBIfam" id="NF038214">
    <property type="entry name" value="IS21_help_AAA"/>
    <property type="match status" value="1"/>
</dbReference>
<keyword evidence="3" id="KW-0067">ATP-binding</keyword>
<dbReference type="PATRIC" id="fig|520764.3.peg.2327"/>
<name>A0A140L2S4_9FIRM</name>
<dbReference type="InterPro" id="IPR028350">
    <property type="entry name" value="DNAC/IstB-like"/>
</dbReference>
<dbReference type="InterPro" id="IPR003593">
    <property type="entry name" value="AAA+_ATPase"/>
</dbReference>
<dbReference type="Proteomes" id="UP000070427">
    <property type="component" value="Unassembled WGS sequence"/>
</dbReference>
<dbReference type="PANTHER" id="PTHR30050:SF4">
    <property type="entry name" value="ATP-BINDING PROTEIN RV3427C IN INSERTION SEQUENCE-RELATED"/>
    <property type="match status" value="1"/>
</dbReference>
<feature type="domain" description="AAA+ ATPase" evidence="4">
    <location>
        <begin position="93"/>
        <end position="225"/>
    </location>
</feature>
<comment type="caution">
    <text evidence="5">The sequence shown here is derived from an EMBL/GenBank/DDBJ whole genome shotgun (WGS) entry which is preliminary data.</text>
</comment>
<proteinExistence type="inferred from homology"/>
<accession>A0A140L2S4</accession>
<evidence type="ECO:0000256" key="3">
    <source>
        <dbReference type="ARBA" id="ARBA00022840"/>
    </source>
</evidence>
<evidence type="ECO:0000256" key="1">
    <source>
        <dbReference type="ARBA" id="ARBA00008059"/>
    </source>
</evidence>
<evidence type="ECO:0000313" key="5">
    <source>
        <dbReference type="EMBL" id="KXG74849.1"/>
    </source>
</evidence>
<dbReference type="InterPro" id="IPR047661">
    <property type="entry name" value="IstB"/>
</dbReference>
<reference evidence="5 6" key="1">
    <citation type="submission" date="2015-12" db="EMBL/GenBank/DDBJ databases">
        <title>Draft genome sequnece of Fervidicola ferrireducens strain Y170.</title>
        <authorList>
            <person name="Patel B.K."/>
        </authorList>
    </citation>
    <scope>NUCLEOTIDE SEQUENCE [LARGE SCALE GENOMIC DNA]</scope>
    <source>
        <strain evidence="5 6">Y170</strain>
    </source>
</reference>
<dbReference type="PANTHER" id="PTHR30050">
    <property type="entry name" value="CHROMOSOMAL REPLICATION INITIATOR PROTEIN DNAA"/>
    <property type="match status" value="1"/>
</dbReference>